<dbReference type="Proteomes" id="UP000287171">
    <property type="component" value="Unassembled WGS sequence"/>
</dbReference>
<sequence length="73" mass="7494">MQEGRRGPSAGVRVSPQTSPQLPLPECVKESKEKPGGAGGPARPFCRSAGVPANLPPLPLHAGVLIKKGNNTT</sequence>
<evidence type="ECO:0000313" key="3">
    <source>
        <dbReference type="Proteomes" id="UP000287171"/>
    </source>
</evidence>
<accession>A0A402B246</accession>
<evidence type="ECO:0000256" key="1">
    <source>
        <dbReference type="SAM" id="MobiDB-lite"/>
    </source>
</evidence>
<gene>
    <name evidence="2" type="ORF">KDA_09080</name>
</gene>
<name>A0A402B246_9CHLR</name>
<keyword evidence="3" id="KW-1185">Reference proteome</keyword>
<feature type="region of interest" description="Disordered" evidence="1">
    <location>
        <begin position="1"/>
        <end position="45"/>
    </location>
</feature>
<reference evidence="3" key="1">
    <citation type="submission" date="2018-12" db="EMBL/GenBank/DDBJ databases">
        <title>Tengunoibacter tsumagoiensis gen. nov., sp. nov., Dictyobacter kobayashii sp. nov., D. alpinus sp. nov., and D. joshuensis sp. nov. and description of Dictyobacteraceae fam. nov. within the order Ktedonobacterales isolated from Tengu-no-mugimeshi.</title>
        <authorList>
            <person name="Wang C.M."/>
            <person name="Zheng Y."/>
            <person name="Sakai Y."/>
            <person name="Toyoda A."/>
            <person name="Minakuchi Y."/>
            <person name="Abe K."/>
            <person name="Yokota A."/>
            <person name="Yabe S."/>
        </authorList>
    </citation>
    <scope>NUCLEOTIDE SEQUENCE [LARGE SCALE GENOMIC DNA]</scope>
    <source>
        <strain evidence="3">Uno16</strain>
    </source>
</reference>
<evidence type="ECO:0000313" key="2">
    <source>
        <dbReference type="EMBL" id="GCE25424.1"/>
    </source>
</evidence>
<protein>
    <submittedName>
        <fullName evidence="2">Uncharacterized protein</fullName>
    </submittedName>
</protein>
<dbReference type="EMBL" id="BIFT01000001">
    <property type="protein sequence ID" value="GCE25424.1"/>
    <property type="molecule type" value="Genomic_DNA"/>
</dbReference>
<dbReference type="AlphaFoldDB" id="A0A402B246"/>
<comment type="caution">
    <text evidence="2">The sequence shown here is derived from an EMBL/GenBank/DDBJ whole genome shotgun (WGS) entry which is preliminary data.</text>
</comment>
<proteinExistence type="predicted"/>
<organism evidence="2 3">
    <name type="scientific">Dictyobacter alpinus</name>
    <dbReference type="NCBI Taxonomy" id="2014873"/>
    <lineage>
        <taxon>Bacteria</taxon>
        <taxon>Bacillati</taxon>
        <taxon>Chloroflexota</taxon>
        <taxon>Ktedonobacteria</taxon>
        <taxon>Ktedonobacterales</taxon>
        <taxon>Dictyobacteraceae</taxon>
        <taxon>Dictyobacter</taxon>
    </lineage>
</organism>